<protein>
    <submittedName>
        <fullName evidence="2">Conserved hypothetical exported protein</fullName>
    </submittedName>
</protein>
<organism evidence="2 3">
    <name type="scientific">Corynebacterium diphtheriae (strain ATCC 700971 / NCTC 13129 / Biotype gravis)</name>
    <dbReference type="NCBI Taxonomy" id="257309"/>
    <lineage>
        <taxon>Bacteria</taxon>
        <taxon>Bacillati</taxon>
        <taxon>Actinomycetota</taxon>
        <taxon>Actinomycetes</taxon>
        <taxon>Mycobacteriales</taxon>
        <taxon>Corynebacteriaceae</taxon>
        <taxon>Corynebacterium</taxon>
    </lineage>
</organism>
<dbReference type="KEGG" id="cdi:DIP1094"/>
<keyword evidence="3" id="KW-1185">Reference proteome</keyword>
<proteinExistence type="predicted"/>
<gene>
    <name evidence="2" type="ordered locus">DIP1094</name>
</gene>
<reference evidence="2 3" key="1">
    <citation type="journal article" date="2003" name="Nucleic Acids Res.">
        <title>The complete genome sequence and analysis of Corynebacterium diphtheriae NCTC13129.</title>
        <authorList>
            <person name="Cerdeno-Tarraga A.M."/>
            <person name="Efstratiou A."/>
            <person name="Dover L.G."/>
            <person name="Holden M.T.G."/>
            <person name="Pallen M."/>
            <person name="Bentley S.D."/>
            <person name="Besra G.S."/>
            <person name="Churcher C."/>
            <person name="James K.D."/>
            <person name="De Zoysa A."/>
            <person name="Chillingworth T."/>
            <person name="Cronin A."/>
            <person name="Dowd L."/>
            <person name="Feltwell T."/>
            <person name="Hamlin N."/>
            <person name="Holroyd S."/>
            <person name="Jagels K."/>
            <person name="Moule S."/>
            <person name="Quail M.A."/>
            <person name="Rabbinowitsch E."/>
            <person name="Rutherford K."/>
            <person name="Thomson N.R."/>
            <person name="Unwin L."/>
            <person name="Whitehead S."/>
            <person name="Barrell B.G.Parkhill.J."/>
        </authorList>
    </citation>
    <scope>NUCLEOTIDE SEQUENCE [LARGE SCALE GENOMIC DNA]</scope>
    <source>
        <strain evidence="3">ATCC 700971 / NCTC 13129 / Biotype gravis</strain>
    </source>
</reference>
<name>Q6NHN8_CORDI</name>
<dbReference type="HOGENOM" id="CLU_043034_1_0_11"/>
<dbReference type="AlphaFoldDB" id="Q6NHN8"/>
<dbReference type="PANTHER" id="PTHR24094">
    <property type="entry name" value="SECRETED PROTEIN"/>
    <property type="match status" value="1"/>
</dbReference>
<accession>Q6NHN8</accession>
<sequence length="250" mass="27664">MRARRRSFIRKISRLLAGFAVVMASAVVIQGSWSGLEPQRWEDSIRDVLSPAATAEVDPSRADVIALNALTIDDSFGDKPAYSRTHFGNNWADNVSVAGGHNGCDTRNDILQRDLTNIVFRPGTRNCVVSTGNLHDLYSGVDVAFTRGPKTSTMVEIDHVVALGNAWYAGAWQWDDETRRNFANDPINLQATTHAENQAKKAKTADRWMPSDPQYHCTYAQRQTTIKSTYGLTVTSREKDALMKALATCS</sequence>
<dbReference type="Pfam" id="PF07510">
    <property type="entry name" value="GmrSD_C"/>
    <property type="match status" value="1"/>
</dbReference>
<dbReference type="InterPro" id="IPR011089">
    <property type="entry name" value="GmrSD_C"/>
</dbReference>
<evidence type="ECO:0000313" key="2">
    <source>
        <dbReference type="EMBL" id="CAE49617.1"/>
    </source>
</evidence>
<feature type="domain" description="GmrSD restriction endonucleases C-terminal" evidence="1">
    <location>
        <begin position="105"/>
        <end position="244"/>
    </location>
</feature>
<evidence type="ECO:0000259" key="1">
    <source>
        <dbReference type="Pfam" id="PF07510"/>
    </source>
</evidence>
<evidence type="ECO:0000313" key="3">
    <source>
        <dbReference type="Proteomes" id="UP000002198"/>
    </source>
</evidence>
<dbReference type="Proteomes" id="UP000002198">
    <property type="component" value="Chromosome"/>
</dbReference>
<dbReference type="STRING" id="257309.DIP1094"/>
<dbReference type="EMBL" id="BX248357">
    <property type="protein sequence ID" value="CAE49617.1"/>
    <property type="molecule type" value="Genomic_DNA"/>
</dbReference>
<dbReference type="PANTHER" id="PTHR24094:SF15">
    <property type="entry name" value="AMP-DEPENDENT SYNTHETASE_LIGASE DOMAIN-CONTAINING PROTEIN-RELATED"/>
    <property type="match status" value="1"/>
</dbReference>